<comment type="caution">
    <text evidence="2">The sequence shown here is derived from an EMBL/GenBank/DDBJ whole genome shotgun (WGS) entry which is preliminary data.</text>
</comment>
<feature type="region of interest" description="Disordered" evidence="1">
    <location>
        <begin position="321"/>
        <end position="342"/>
    </location>
</feature>
<evidence type="ECO:0000313" key="2">
    <source>
        <dbReference type="EMBL" id="CAG8983340.1"/>
    </source>
</evidence>
<reference evidence="2" key="1">
    <citation type="submission" date="2021-07" db="EMBL/GenBank/DDBJ databases">
        <authorList>
            <person name="Durling M."/>
        </authorList>
    </citation>
    <scope>NUCLEOTIDE SEQUENCE</scope>
</reference>
<evidence type="ECO:0000256" key="1">
    <source>
        <dbReference type="SAM" id="MobiDB-lite"/>
    </source>
</evidence>
<feature type="compositionally biased region" description="Low complexity" evidence="1">
    <location>
        <begin position="511"/>
        <end position="546"/>
    </location>
</feature>
<feature type="compositionally biased region" description="Polar residues" evidence="1">
    <location>
        <begin position="440"/>
        <end position="454"/>
    </location>
</feature>
<feature type="compositionally biased region" description="Polar residues" evidence="1">
    <location>
        <begin position="564"/>
        <end position="627"/>
    </location>
</feature>
<protein>
    <submittedName>
        <fullName evidence="2">Uncharacterized protein</fullName>
    </submittedName>
</protein>
<keyword evidence="3" id="KW-1185">Reference proteome</keyword>
<feature type="region of interest" description="Disordered" evidence="1">
    <location>
        <begin position="392"/>
        <end position="465"/>
    </location>
</feature>
<organism evidence="2 3">
    <name type="scientific">Hymenoscyphus albidus</name>
    <dbReference type="NCBI Taxonomy" id="595503"/>
    <lineage>
        <taxon>Eukaryota</taxon>
        <taxon>Fungi</taxon>
        <taxon>Dikarya</taxon>
        <taxon>Ascomycota</taxon>
        <taxon>Pezizomycotina</taxon>
        <taxon>Leotiomycetes</taxon>
        <taxon>Helotiales</taxon>
        <taxon>Helotiaceae</taxon>
        <taxon>Hymenoscyphus</taxon>
    </lineage>
</organism>
<feature type="region of interest" description="Disordered" evidence="1">
    <location>
        <begin position="735"/>
        <end position="772"/>
    </location>
</feature>
<dbReference type="EMBL" id="CAJVRM010000726">
    <property type="protein sequence ID" value="CAG8983340.1"/>
    <property type="molecule type" value="Genomic_DNA"/>
</dbReference>
<gene>
    <name evidence="2" type="ORF">HYALB_00000507</name>
</gene>
<proteinExistence type="predicted"/>
<sequence length="772" mass="83922">MPFDYVQYQQKVNTLSTEQLQKEWENYTRQIAGGATSTATSVLFSPVTGGVSLIGLGLSAPRIHNARKKREIIEAGLQARGATHNTRKRDVVAPMAVAGAISGLTLGLAGPGAEMIGGEVGAKGVEYVVAHAALDGTGAILEQKHDDHTKKKAEEKLHLQHQNFQKQNAIMIGQQQAMPVPQGMYQLPGVSAPPGMVAMALQPGYQLVQDPKLGYVSVPMAKSTSPTPVPQYNAMLYQPVSHSQSFGQHTGPSMNSGTPAPQYQQVQQTFQQPFHYPQNPIPQSQNAGYSIGKQGEIYPVQTESQQGFPPSFCEPLPVYSPTNSTPTSGPCQNEKPQSRAMKTPQITANELPTITQVSPTPESAMEQEIALLKARLLQMELEKRNIAVESTPFSPQATVETLQSQPTSENSSQSSGGGLGCSDHLAYMPSPSPTPQPTQVKQDSSPPLATTSVSPPMRTPPPQYDITLQNQQSITPVFQQQIPTNQQEQQQQYLQQQTSLPPPAPIQNFSQPQYQQQHTPPHNIPVSQPQPQTQQPYQVQQISIQSMAPKLTPTPPDLGRQDSGYYSQPPSRTQSVSSVPLYNAHQNQNQNLSPQPTSLYSPSQHRQIIPPNQSIYTPSPSTPTASNLYFPPPPGTTNIPPISPVGKADYFAAQHQQMGRMNAPQPQMQAPVYRPDVYHPQGGGGQPMVQGGIPVSQHMGQMNGSIQPQYTGQSQMPTNGNGLTQQVHIQGTQGWQWGGQQSQFNQSTPMHGQQVQQQQQQQATITSGYPVR</sequence>
<dbReference type="AlphaFoldDB" id="A0A9N9Q7Z7"/>
<accession>A0A9N9Q7Z7</accession>
<name>A0A9N9Q7Z7_9HELO</name>
<feature type="compositionally biased region" description="Polar residues" evidence="1">
    <location>
        <begin position="763"/>
        <end position="772"/>
    </location>
</feature>
<feature type="compositionally biased region" description="Low complexity" evidence="1">
    <location>
        <begin position="482"/>
        <end position="497"/>
    </location>
</feature>
<feature type="compositionally biased region" description="Polar residues" evidence="1">
    <location>
        <begin position="321"/>
        <end position="335"/>
    </location>
</feature>
<dbReference type="OrthoDB" id="5394233at2759"/>
<dbReference type="Proteomes" id="UP000701801">
    <property type="component" value="Unassembled WGS sequence"/>
</dbReference>
<evidence type="ECO:0000313" key="3">
    <source>
        <dbReference type="Proteomes" id="UP000701801"/>
    </source>
</evidence>
<feature type="compositionally biased region" description="Low complexity" evidence="1">
    <location>
        <begin position="753"/>
        <end position="762"/>
    </location>
</feature>
<feature type="compositionally biased region" description="Polar residues" evidence="1">
    <location>
        <begin position="392"/>
        <end position="402"/>
    </location>
</feature>
<feature type="compositionally biased region" description="Low complexity" evidence="1">
    <location>
        <begin position="403"/>
        <end position="414"/>
    </location>
</feature>
<feature type="region of interest" description="Disordered" evidence="1">
    <location>
        <begin position="482"/>
        <end position="627"/>
    </location>
</feature>